<name>A0A7M2WW97_9BACT</name>
<keyword evidence="2 5" id="KW-0812">Transmembrane</keyword>
<evidence type="ECO:0000313" key="7">
    <source>
        <dbReference type="EMBL" id="QOV89683.1"/>
    </source>
</evidence>
<protein>
    <submittedName>
        <fullName evidence="7">Rhomboid family intramembrane serine protease</fullName>
    </submittedName>
</protein>
<dbReference type="InterPro" id="IPR011990">
    <property type="entry name" value="TPR-like_helical_dom_sf"/>
</dbReference>
<feature type="transmembrane region" description="Helical" evidence="5">
    <location>
        <begin position="120"/>
        <end position="138"/>
    </location>
</feature>
<dbReference type="Pfam" id="PF01694">
    <property type="entry name" value="Rhomboid"/>
    <property type="match status" value="1"/>
</dbReference>
<feature type="transmembrane region" description="Helical" evidence="5">
    <location>
        <begin position="179"/>
        <end position="201"/>
    </location>
</feature>
<dbReference type="AlphaFoldDB" id="A0A7M2WW97"/>
<keyword evidence="3 5" id="KW-1133">Transmembrane helix</keyword>
<comment type="subcellular location">
    <subcellularLocation>
        <location evidence="1">Membrane</location>
        <topology evidence="1">Multi-pass membrane protein</topology>
    </subcellularLocation>
</comment>
<feature type="transmembrane region" description="Helical" evidence="5">
    <location>
        <begin position="56"/>
        <end position="82"/>
    </location>
</feature>
<feature type="transmembrane region" description="Helical" evidence="5">
    <location>
        <begin position="16"/>
        <end position="36"/>
    </location>
</feature>
<reference evidence="7 8" key="1">
    <citation type="submission" date="2020-10" db="EMBL/GenBank/DDBJ databases">
        <title>Wide distribution of Phycisphaera-like planctomycetes from WD2101 soil group in peatlands and genome analysis of the first cultivated representative.</title>
        <authorList>
            <person name="Dedysh S.N."/>
            <person name="Beletsky A.V."/>
            <person name="Ivanova A."/>
            <person name="Kulichevskaya I.S."/>
            <person name="Suzina N.E."/>
            <person name="Philippov D.A."/>
            <person name="Rakitin A.L."/>
            <person name="Mardanov A.V."/>
            <person name="Ravin N.V."/>
        </authorList>
    </citation>
    <scope>NUCLEOTIDE SEQUENCE [LARGE SCALE GENOMIC DNA]</scope>
    <source>
        <strain evidence="7 8">M1803</strain>
    </source>
</reference>
<dbReference type="GO" id="GO:0004252">
    <property type="term" value="F:serine-type endopeptidase activity"/>
    <property type="evidence" value="ECO:0007669"/>
    <property type="project" value="InterPro"/>
</dbReference>
<dbReference type="Gene3D" id="1.20.1540.10">
    <property type="entry name" value="Rhomboid-like"/>
    <property type="match status" value="1"/>
</dbReference>
<evidence type="ECO:0000256" key="5">
    <source>
        <dbReference type="SAM" id="Phobius"/>
    </source>
</evidence>
<keyword evidence="4 5" id="KW-0472">Membrane</keyword>
<dbReference type="PANTHER" id="PTHR43066">
    <property type="entry name" value="RHOMBOID-RELATED PROTEIN"/>
    <property type="match status" value="1"/>
</dbReference>
<dbReference type="KEGG" id="hbs:IPV69_26430"/>
<feature type="transmembrane region" description="Helical" evidence="5">
    <location>
        <begin position="94"/>
        <end position="114"/>
    </location>
</feature>
<gene>
    <name evidence="7" type="ORF">IPV69_26430</name>
</gene>
<dbReference type="PANTHER" id="PTHR43066:SF11">
    <property type="entry name" value="PEPTIDASE S54 RHOMBOID DOMAIN-CONTAINING PROTEIN"/>
    <property type="match status" value="1"/>
</dbReference>
<dbReference type="EMBL" id="CP063458">
    <property type="protein sequence ID" value="QOV89683.1"/>
    <property type="molecule type" value="Genomic_DNA"/>
</dbReference>
<dbReference type="Gene3D" id="1.25.40.10">
    <property type="entry name" value="Tetratricopeptide repeat domain"/>
    <property type="match status" value="1"/>
</dbReference>
<evidence type="ECO:0000256" key="2">
    <source>
        <dbReference type="ARBA" id="ARBA00022692"/>
    </source>
</evidence>
<evidence type="ECO:0000256" key="1">
    <source>
        <dbReference type="ARBA" id="ARBA00004141"/>
    </source>
</evidence>
<keyword evidence="7" id="KW-0378">Hydrolase</keyword>
<organism evidence="7 8">
    <name type="scientific">Humisphaera borealis</name>
    <dbReference type="NCBI Taxonomy" id="2807512"/>
    <lineage>
        <taxon>Bacteria</taxon>
        <taxon>Pseudomonadati</taxon>
        <taxon>Planctomycetota</taxon>
        <taxon>Phycisphaerae</taxon>
        <taxon>Tepidisphaerales</taxon>
        <taxon>Tepidisphaeraceae</taxon>
        <taxon>Humisphaera</taxon>
    </lineage>
</organism>
<dbReference type="SUPFAM" id="SSF144091">
    <property type="entry name" value="Rhomboid-like"/>
    <property type="match status" value="1"/>
</dbReference>
<dbReference type="RefSeq" id="WP_206292736.1">
    <property type="nucleotide sequence ID" value="NZ_CP063458.1"/>
</dbReference>
<evidence type="ECO:0000256" key="3">
    <source>
        <dbReference type="ARBA" id="ARBA00022989"/>
    </source>
</evidence>
<dbReference type="InterPro" id="IPR022764">
    <property type="entry name" value="Peptidase_S54_rhomboid_dom"/>
</dbReference>
<accession>A0A7M2WW97</accession>
<feature type="transmembrane region" description="Helical" evidence="5">
    <location>
        <begin position="145"/>
        <end position="167"/>
    </location>
</feature>
<evidence type="ECO:0000313" key="8">
    <source>
        <dbReference type="Proteomes" id="UP000593765"/>
    </source>
</evidence>
<feature type="domain" description="Peptidase S54 rhomboid" evidence="6">
    <location>
        <begin position="57"/>
        <end position="199"/>
    </location>
</feature>
<dbReference type="GO" id="GO:0016020">
    <property type="term" value="C:membrane"/>
    <property type="evidence" value="ECO:0007669"/>
    <property type="project" value="UniProtKB-SubCell"/>
</dbReference>
<dbReference type="InterPro" id="IPR035952">
    <property type="entry name" value="Rhomboid-like_sf"/>
</dbReference>
<keyword evidence="8" id="KW-1185">Reference proteome</keyword>
<proteinExistence type="predicted"/>
<dbReference type="Proteomes" id="UP000593765">
    <property type="component" value="Chromosome"/>
</dbReference>
<keyword evidence="7" id="KW-0645">Protease</keyword>
<dbReference type="GO" id="GO:0006508">
    <property type="term" value="P:proteolysis"/>
    <property type="evidence" value="ECO:0007669"/>
    <property type="project" value="UniProtKB-KW"/>
</dbReference>
<evidence type="ECO:0000256" key="4">
    <source>
        <dbReference type="ARBA" id="ARBA00023136"/>
    </source>
</evidence>
<evidence type="ECO:0000259" key="6">
    <source>
        <dbReference type="Pfam" id="PF01694"/>
    </source>
</evidence>
<sequence>MFLPIRTDSPLRSSPYMNWAMIVINVFVFVAQNVISSGHSRGQWWDPWALSASEPSLLQFITSGFLHADGMHLAGNMLFLYIFGNNVNDKMGHLGYLAFYLASIIFAGLFYVLWDKQGSVIGASGGTSAVVGAYLILFPRARVTIFVLFFLGVVEIPSLWFVAAFFIKDVIGLSGQSQVAHSAHVGGTLFGVLVCVALLAVNLLPRDQFDVVALIKQWNRRRQYRDAVSSGWNPYGTAGPAAAQPPGRGWVAPEPVPAQPMNPRQAEILNLRARIIDAVANHDLPAAARGYIELKLLDPQQVLSRQAQLDVANQLAQQQNFEHAAEAYEAFLRSYPKYEQVEQVELMLGVVLNRFLNKPARAKEMLIRAMAKLMDPNSVQLARSELQKAEAALAASGSGGLSSTPTMGGAV</sequence>